<dbReference type="AlphaFoldDB" id="A0AAD6N1B5"/>
<accession>A0AAD6N1B5</accession>
<evidence type="ECO:0000256" key="2">
    <source>
        <dbReference type="ARBA" id="ARBA00022559"/>
    </source>
</evidence>
<feature type="region of interest" description="Disordered" evidence="8">
    <location>
        <begin position="325"/>
        <end position="350"/>
    </location>
</feature>
<evidence type="ECO:0000256" key="3">
    <source>
        <dbReference type="ARBA" id="ARBA00022617"/>
    </source>
</evidence>
<organism evidence="11 12">
    <name type="scientific">Penicillium malachiteum</name>
    <dbReference type="NCBI Taxonomy" id="1324776"/>
    <lineage>
        <taxon>Eukaryota</taxon>
        <taxon>Fungi</taxon>
        <taxon>Dikarya</taxon>
        <taxon>Ascomycota</taxon>
        <taxon>Pezizomycotina</taxon>
        <taxon>Eurotiomycetes</taxon>
        <taxon>Eurotiomycetidae</taxon>
        <taxon>Eurotiales</taxon>
        <taxon>Aspergillaceae</taxon>
        <taxon>Penicillium</taxon>
    </lineage>
</organism>
<feature type="region of interest" description="Disordered" evidence="8">
    <location>
        <begin position="56"/>
        <end position="78"/>
    </location>
</feature>
<reference evidence="11" key="2">
    <citation type="submission" date="2023-01" db="EMBL/GenBank/DDBJ databases">
        <authorList>
            <person name="Petersen C."/>
        </authorList>
    </citation>
    <scope>NUCLEOTIDE SEQUENCE</scope>
    <source>
        <strain evidence="11">IBT 17514</strain>
    </source>
</reference>
<keyword evidence="12" id="KW-1185">Reference proteome</keyword>
<dbReference type="InterPro" id="IPR036851">
    <property type="entry name" value="Chloroperoxidase-like_sf"/>
</dbReference>
<dbReference type="Pfam" id="PF01328">
    <property type="entry name" value="Peroxidase_2"/>
    <property type="match status" value="1"/>
</dbReference>
<protein>
    <recommendedName>
        <fullName evidence="10">Heme haloperoxidase family profile domain-containing protein</fullName>
    </recommendedName>
</protein>
<keyword evidence="2" id="KW-0575">Peroxidase</keyword>
<dbReference type="SUPFAM" id="SSF47571">
    <property type="entry name" value="Cloroperoxidase"/>
    <property type="match status" value="1"/>
</dbReference>
<dbReference type="PANTHER" id="PTHR33577:SF18">
    <property type="entry name" value="HEME HALOPEROXIDASE FAMILY PROFILE DOMAIN-CONTAINING PROTEIN"/>
    <property type="match status" value="1"/>
</dbReference>
<dbReference type="InterPro" id="IPR000028">
    <property type="entry name" value="Chloroperoxidase"/>
</dbReference>
<keyword evidence="9" id="KW-0472">Membrane</keyword>
<evidence type="ECO:0000256" key="4">
    <source>
        <dbReference type="ARBA" id="ARBA00022723"/>
    </source>
</evidence>
<evidence type="ECO:0000313" key="11">
    <source>
        <dbReference type="EMBL" id="KAJ5741056.1"/>
    </source>
</evidence>
<dbReference type="GO" id="GO:0004601">
    <property type="term" value="F:peroxidase activity"/>
    <property type="evidence" value="ECO:0007669"/>
    <property type="project" value="UniProtKB-KW"/>
</dbReference>
<keyword evidence="9" id="KW-0812">Transmembrane</keyword>
<keyword evidence="5" id="KW-0560">Oxidoreductase</keyword>
<comment type="similarity">
    <text evidence="7">Belongs to the chloroperoxidase family.</text>
</comment>
<keyword evidence="9" id="KW-1133">Transmembrane helix</keyword>
<comment type="cofactor">
    <cofactor evidence="1">
        <name>heme b</name>
        <dbReference type="ChEBI" id="CHEBI:60344"/>
    </cofactor>
</comment>
<keyword evidence="6" id="KW-0408">Iron</keyword>
<sequence length="779" mass="86355">MVNFFTTMMGLFARLLNALIALAPWVWFAIWLEIRDVFYLTANLFRPSRRVGSVVPPGHPGHGGTWPKFLPPTQGKESRSPCPGLNCLANHNILPHDGRRITYSQLSYAIQHAFNLSPTLADQLTASAKLLDQGRGWIDLHDLNALNVVQHDASITRPDIAFCPDQGYPHPDLVERFLAYSSDGVSLSIGDISNASGNRRAECRRINGQYSMTGNFLHEFIGSGGGELIYSIFGGNVKDLRVFLSEERFPDGWEPKTREAFGHTITKAQLISLIIEFNIRSIFQFGHDHDGAIWMHKPSGPLVLDFDSYFFADPGKVPHVEALQSDSSTFTNSSGQREQTKSNDTSSAVSTNHGRVASFFPLQLKLEDQVKALSAPPPGYCITGLVAIERGRFGGTGGIGAPSQPCEDSLIPPVADHAQNTPNHHVPDEQLQCDKELERLIDCGRWDNYKTYVSLTNARRIRASVGTPERGRSSDVISGLKFEYFHDQAPDVLGQWIHEIDGGLELSTGEDLQSLIVTLKPIGFSSSSPTQEICQIVAIHIETSQSRSVTCRAPRDESAPLKTSVYQTQCDSGEKMVAMSWIFNMRADWLRSITLGSHGNDQVIMVPELTPPWDQTQKLYLTTTNSAESPTSETVIAVEACMQNEVIVGMSFIYPSGKASRIGKCDGITTKVSIPEDSRVVGFSTERKDEELKAIEFEVEPTSERIRLCVDSLKNTVTAFYSDINRRDVWCKDDVLAGKEKRHIQGRDFNRPKGSNLVRLYVSSLGFYSFGALHELEAI</sequence>
<dbReference type="Gene3D" id="1.10.489.10">
    <property type="entry name" value="Chloroperoxidase-like"/>
    <property type="match status" value="1"/>
</dbReference>
<keyword evidence="3" id="KW-0349">Heme</keyword>
<name>A0AAD6N1B5_9EURO</name>
<evidence type="ECO:0000256" key="9">
    <source>
        <dbReference type="SAM" id="Phobius"/>
    </source>
</evidence>
<dbReference type="PANTHER" id="PTHR33577">
    <property type="entry name" value="STERIGMATOCYSTIN BIOSYNTHESIS PEROXIDASE STCC-RELATED"/>
    <property type="match status" value="1"/>
</dbReference>
<evidence type="ECO:0000259" key="10">
    <source>
        <dbReference type="PROSITE" id="PS51405"/>
    </source>
</evidence>
<comment type="caution">
    <text evidence="11">The sequence shown here is derived from an EMBL/GenBank/DDBJ whole genome shotgun (WGS) entry which is preliminary data.</text>
</comment>
<evidence type="ECO:0000313" key="12">
    <source>
        <dbReference type="Proteomes" id="UP001215712"/>
    </source>
</evidence>
<reference evidence="11" key="1">
    <citation type="journal article" date="2023" name="IMA Fungus">
        <title>Comparative genomic study of the Penicillium genus elucidates a diverse pangenome and 15 lateral gene transfer events.</title>
        <authorList>
            <person name="Petersen C."/>
            <person name="Sorensen T."/>
            <person name="Nielsen M.R."/>
            <person name="Sondergaard T.E."/>
            <person name="Sorensen J.L."/>
            <person name="Fitzpatrick D.A."/>
            <person name="Frisvad J.C."/>
            <person name="Nielsen K.L."/>
        </authorList>
    </citation>
    <scope>NUCLEOTIDE SEQUENCE</scope>
    <source>
        <strain evidence="11">IBT 17514</strain>
    </source>
</reference>
<dbReference type="PROSITE" id="PS51405">
    <property type="entry name" value="HEME_HALOPEROXIDASE"/>
    <property type="match status" value="1"/>
</dbReference>
<feature type="domain" description="Heme haloperoxidase family profile" evidence="10">
    <location>
        <begin position="65"/>
        <end position="272"/>
    </location>
</feature>
<keyword evidence="4" id="KW-0479">Metal-binding</keyword>
<evidence type="ECO:0000256" key="6">
    <source>
        <dbReference type="ARBA" id="ARBA00023004"/>
    </source>
</evidence>
<gene>
    <name evidence="11" type="ORF">N7493_000928</name>
</gene>
<dbReference type="Proteomes" id="UP001215712">
    <property type="component" value="Unassembled WGS sequence"/>
</dbReference>
<evidence type="ECO:0000256" key="8">
    <source>
        <dbReference type="SAM" id="MobiDB-lite"/>
    </source>
</evidence>
<dbReference type="GO" id="GO:0046872">
    <property type="term" value="F:metal ion binding"/>
    <property type="evidence" value="ECO:0007669"/>
    <property type="project" value="UniProtKB-KW"/>
</dbReference>
<feature type="transmembrane region" description="Helical" evidence="9">
    <location>
        <begin position="12"/>
        <end position="32"/>
    </location>
</feature>
<evidence type="ECO:0000256" key="5">
    <source>
        <dbReference type="ARBA" id="ARBA00023002"/>
    </source>
</evidence>
<dbReference type="EMBL" id="JAQJAN010000001">
    <property type="protein sequence ID" value="KAJ5741056.1"/>
    <property type="molecule type" value="Genomic_DNA"/>
</dbReference>
<proteinExistence type="inferred from homology"/>
<evidence type="ECO:0000256" key="7">
    <source>
        <dbReference type="ARBA" id="ARBA00025795"/>
    </source>
</evidence>
<evidence type="ECO:0000256" key="1">
    <source>
        <dbReference type="ARBA" id="ARBA00001970"/>
    </source>
</evidence>